<protein>
    <submittedName>
        <fullName evidence="2">Virulence protein SrfB</fullName>
    </submittedName>
</protein>
<dbReference type="PIRSF" id="PIRSF034585">
    <property type="entry name" value="SrfB"/>
    <property type="match status" value="1"/>
</dbReference>
<comment type="caution">
    <text evidence="2">The sequence shown here is derived from an EMBL/GenBank/DDBJ whole genome shotgun (WGS) entry which is preliminary data.</text>
</comment>
<evidence type="ECO:0000313" key="3">
    <source>
        <dbReference type="Proteomes" id="UP000324065"/>
    </source>
</evidence>
<proteinExistence type="predicted"/>
<organism evidence="2 3">
    <name type="scientific">Roseospira marina</name>
    <dbReference type="NCBI Taxonomy" id="140057"/>
    <lineage>
        <taxon>Bacteria</taxon>
        <taxon>Pseudomonadati</taxon>
        <taxon>Pseudomonadota</taxon>
        <taxon>Alphaproteobacteria</taxon>
        <taxon>Rhodospirillales</taxon>
        <taxon>Rhodospirillaceae</taxon>
        <taxon>Roseospira</taxon>
    </lineage>
</organism>
<dbReference type="OrthoDB" id="5437169at2"/>
<evidence type="ECO:0000313" key="2">
    <source>
        <dbReference type="EMBL" id="KAA5603908.1"/>
    </source>
</evidence>
<dbReference type="AlphaFoldDB" id="A0A5M6I835"/>
<dbReference type="Pfam" id="PF07520">
    <property type="entry name" value="SrfB"/>
    <property type="match status" value="1"/>
</dbReference>
<feature type="region of interest" description="Disordered" evidence="1">
    <location>
        <begin position="49"/>
        <end position="69"/>
    </location>
</feature>
<dbReference type="RefSeq" id="WP_150063920.1">
    <property type="nucleotide sequence ID" value="NZ_JACHII010000027.1"/>
</dbReference>
<dbReference type="InterPro" id="IPR009216">
    <property type="entry name" value="Virulence_factor_SrfB"/>
</dbReference>
<gene>
    <name evidence="2" type="ORF">F1188_18405</name>
</gene>
<keyword evidence="3" id="KW-1185">Reference proteome</keyword>
<evidence type="ECO:0000256" key="1">
    <source>
        <dbReference type="SAM" id="MobiDB-lite"/>
    </source>
</evidence>
<dbReference type="Proteomes" id="UP000324065">
    <property type="component" value="Unassembled WGS sequence"/>
</dbReference>
<sequence>MLKPLTLTADIAVDAQVITLVPYSGIQFIDFGFNAETVRSTASFWERESAEAPPEGAVAAGVETPDDESGPKAWYQLFKLEQDPETRELVLPGSKDVPPEDEVYRIAPKKILENYAHQWIPVPMLRQRDRGPGGRPILDIGPTNWARAMIVPLDTPETDGTTHRVVLAVDTTLAERSQRRGYSAPTREDSDREDDFLLGESFETVSWFCALPWIREWLDRLYRTTQRRGRSPKDGHRLEAYALYVAFVDLLHAALSPPPLKLLDTMSESSSRSSIPVDLVLDIGNSRTCGVLIEDQPGTDEVDLSQSYALELRDLGNPCHVYSDPFESRVEFSRAEFGFSDLNRHAGRGTAFNWASLVRVGPEAARLAGSSVGNDGATGLSSPKRYLWDTQEARMPWRFNGRASDTGTLEPVVGGNLMRYLTDTGGVLATLSRKQRPAMTPLFSRSSLFMMMLVEILQQALSQINAPAVRAERRRRNEPRHLARVIMSLPSATPLPELKILRERAREAVALVWATMKAEAYDAPLPPRPEIDPKWDEASATQLVYLFTEIKHNFQGDMRAFFRLMGRERPRIGESLRVASIDIGGGTTDLIVTTYTHEQGRAIRPHQEFRESFRLAGDDILQAVVEQQVMHAIGAALRAAGVHDDTPILTEAFVGDRAGLSEQQRHRRKQFVNKCLIPIALHLMHRSEEVALGVDPPPTTVRWEEIFPPESETAPSDAVLRYLDEPLSEILGRPWSIREVPFVVDMQALTNTVWGVIGDVLRLFGEVVHAMNCDILLLSGRPSRLPAVQELVFALAAVPADRVVPMHHYAAGSWYPFRDALGRIEDPKTTAVVGSALCELASGQIHRFRIESHRLELKSTARYIGEMEQSGYIKNDRLFFSDLDLDDPSPKPLSHTFEMLAPMEIGFRQLGIERWPATLLYRLGPSDRRDFQRYPAPWRCVIERSDIDQDDVDSEEKKEIFSIEEAVDRDDNDVPPNRVHLRLQTLQSEQGYWLDTGILRLT</sequence>
<feature type="compositionally biased region" description="Low complexity" evidence="1">
    <location>
        <begin position="51"/>
        <end position="63"/>
    </location>
</feature>
<accession>A0A5M6I835</accession>
<dbReference type="EMBL" id="VWPJ01000027">
    <property type="protein sequence ID" value="KAA5603908.1"/>
    <property type="molecule type" value="Genomic_DNA"/>
</dbReference>
<reference evidence="2 3" key="1">
    <citation type="submission" date="2019-09" db="EMBL/GenBank/DDBJ databases">
        <title>Genome sequence of Roseospira marina, one of the more divergent members of the non-sulfur purple photosynthetic bacterial family, the Rhodospirillaceae.</title>
        <authorList>
            <person name="Meyer T."/>
            <person name="Kyndt J."/>
        </authorList>
    </citation>
    <scope>NUCLEOTIDE SEQUENCE [LARGE SCALE GENOMIC DNA]</scope>
    <source>
        <strain evidence="2 3">DSM 15113</strain>
    </source>
</reference>
<name>A0A5M6I835_9PROT</name>